<dbReference type="EMBL" id="BPVZ01000210">
    <property type="protein sequence ID" value="GKV46563.1"/>
    <property type="molecule type" value="Genomic_DNA"/>
</dbReference>
<proteinExistence type="predicted"/>
<evidence type="ECO:0000313" key="1">
    <source>
        <dbReference type="EMBL" id="GKV46563.1"/>
    </source>
</evidence>
<protein>
    <submittedName>
        <fullName evidence="1">Uncharacterized protein</fullName>
    </submittedName>
</protein>
<accession>A0AAV5MCH6</accession>
<dbReference type="AlphaFoldDB" id="A0AAV5MCH6"/>
<reference evidence="1 2" key="1">
    <citation type="journal article" date="2021" name="Commun. Biol.">
        <title>The genome of Shorea leprosula (Dipterocarpaceae) highlights the ecological relevance of drought in aseasonal tropical rainforests.</title>
        <authorList>
            <person name="Ng K.K.S."/>
            <person name="Kobayashi M.J."/>
            <person name="Fawcett J.A."/>
            <person name="Hatakeyama M."/>
            <person name="Paape T."/>
            <person name="Ng C.H."/>
            <person name="Ang C.C."/>
            <person name="Tnah L.H."/>
            <person name="Lee C.T."/>
            <person name="Nishiyama T."/>
            <person name="Sese J."/>
            <person name="O'Brien M.J."/>
            <person name="Copetti D."/>
            <person name="Mohd Noor M.I."/>
            <person name="Ong R.C."/>
            <person name="Putra M."/>
            <person name="Sireger I.Z."/>
            <person name="Indrioko S."/>
            <person name="Kosugi Y."/>
            <person name="Izuno A."/>
            <person name="Isagi Y."/>
            <person name="Lee S.L."/>
            <person name="Shimizu K.K."/>
        </authorList>
    </citation>
    <scope>NUCLEOTIDE SEQUENCE [LARGE SCALE GENOMIC DNA]</scope>
    <source>
        <strain evidence="1">214</strain>
    </source>
</reference>
<sequence>MNESGNLPSVETQLVKVLAKVIWVHRFRTRALTDLEVFILGWCNLRPRY</sequence>
<name>A0AAV5MCH6_9ROSI</name>
<organism evidence="1 2">
    <name type="scientific">Rubroshorea leprosula</name>
    <dbReference type="NCBI Taxonomy" id="152421"/>
    <lineage>
        <taxon>Eukaryota</taxon>
        <taxon>Viridiplantae</taxon>
        <taxon>Streptophyta</taxon>
        <taxon>Embryophyta</taxon>
        <taxon>Tracheophyta</taxon>
        <taxon>Spermatophyta</taxon>
        <taxon>Magnoliopsida</taxon>
        <taxon>eudicotyledons</taxon>
        <taxon>Gunneridae</taxon>
        <taxon>Pentapetalae</taxon>
        <taxon>rosids</taxon>
        <taxon>malvids</taxon>
        <taxon>Malvales</taxon>
        <taxon>Dipterocarpaceae</taxon>
        <taxon>Rubroshorea</taxon>
    </lineage>
</organism>
<keyword evidence="2" id="KW-1185">Reference proteome</keyword>
<evidence type="ECO:0000313" key="2">
    <source>
        <dbReference type="Proteomes" id="UP001054252"/>
    </source>
</evidence>
<comment type="caution">
    <text evidence="1">The sequence shown here is derived from an EMBL/GenBank/DDBJ whole genome shotgun (WGS) entry which is preliminary data.</text>
</comment>
<gene>
    <name evidence="1" type="ORF">SLEP1_g53536</name>
</gene>
<dbReference type="Proteomes" id="UP001054252">
    <property type="component" value="Unassembled WGS sequence"/>
</dbReference>